<dbReference type="PANTHER" id="PTHR14969:SF13">
    <property type="entry name" value="AT30094P"/>
    <property type="match status" value="1"/>
</dbReference>
<evidence type="ECO:0000313" key="7">
    <source>
        <dbReference type="Proteomes" id="UP000285123"/>
    </source>
</evidence>
<feature type="transmembrane region" description="Helical" evidence="4">
    <location>
        <begin position="12"/>
        <end position="35"/>
    </location>
</feature>
<sequence length="296" mass="32445">MPIPEDSMSPLPFWQLLLMLVATLVASRFIAWWLWRALAFSGPRVGRGLTGLARRPRLGGWFQRRFPATTRAVAARTAVDRFSGLPLTLIAALALYLIFLGVGLVEDLVEGEELIAFDRRFNDALGVIRNPHVVDLFGWITGLGNTETLVAVMLVATGFLWAHGRHRYIPGLVLAVVGSQALTYAGKFAFDRDRPDFVTFATASTPSFPSAHATGAIAVYGFIIYAIARDLPGMGRRFELGYWGTVLIALIASSRAVLSVHYVSDIAAGLLVGGFWLLSGFALTEYLRQHEGVRRP</sequence>
<dbReference type="Gene3D" id="1.20.144.10">
    <property type="entry name" value="Phosphatidic acid phosphatase type 2/haloperoxidase"/>
    <property type="match status" value="1"/>
</dbReference>
<dbReference type="PANTHER" id="PTHR14969">
    <property type="entry name" value="SPHINGOSINE-1-PHOSPHATE PHOSPHOHYDROLASE"/>
    <property type="match status" value="1"/>
</dbReference>
<evidence type="ECO:0000313" key="6">
    <source>
        <dbReference type="EMBL" id="ROO32986.1"/>
    </source>
</evidence>
<evidence type="ECO:0000256" key="1">
    <source>
        <dbReference type="ARBA" id="ARBA00012374"/>
    </source>
</evidence>
<keyword evidence="4" id="KW-0812">Transmembrane</keyword>
<organism evidence="6 7">
    <name type="scientific">Salinisphaera orenii YIM 95161</name>
    <dbReference type="NCBI Taxonomy" id="1051139"/>
    <lineage>
        <taxon>Bacteria</taxon>
        <taxon>Pseudomonadati</taxon>
        <taxon>Pseudomonadota</taxon>
        <taxon>Gammaproteobacteria</taxon>
        <taxon>Salinisphaerales</taxon>
        <taxon>Salinisphaeraceae</taxon>
        <taxon>Salinisphaera</taxon>
    </lineage>
</organism>
<keyword evidence="4" id="KW-1133">Transmembrane helix</keyword>
<feature type="transmembrane region" description="Helical" evidence="4">
    <location>
        <begin position="266"/>
        <end position="287"/>
    </location>
</feature>
<dbReference type="Pfam" id="PF01569">
    <property type="entry name" value="PAP2"/>
    <property type="match status" value="1"/>
</dbReference>
<evidence type="ECO:0000256" key="2">
    <source>
        <dbReference type="ARBA" id="ARBA00032707"/>
    </source>
</evidence>
<feature type="transmembrane region" description="Helical" evidence="4">
    <location>
        <begin position="85"/>
        <end position="105"/>
    </location>
</feature>
<evidence type="ECO:0000259" key="5">
    <source>
        <dbReference type="SMART" id="SM00014"/>
    </source>
</evidence>
<comment type="caution">
    <text evidence="6">The sequence shown here is derived from an EMBL/GenBank/DDBJ whole genome shotgun (WGS) entry which is preliminary data.</text>
</comment>
<gene>
    <name evidence="6" type="ORF">SAHL_04605</name>
</gene>
<dbReference type="EMBL" id="AYKF01000065">
    <property type="protein sequence ID" value="ROO32986.1"/>
    <property type="molecule type" value="Genomic_DNA"/>
</dbReference>
<feature type="transmembrane region" description="Helical" evidence="4">
    <location>
        <begin position="210"/>
        <end position="228"/>
    </location>
</feature>
<protein>
    <recommendedName>
        <fullName evidence="1">undecaprenyl-diphosphate phosphatase</fullName>
        <ecNumber evidence="1">3.6.1.27</ecNumber>
    </recommendedName>
    <alternativeName>
        <fullName evidence="2">Undecaprenyl pyrophosphate phosphatase</fullName>
    </alternativeName>
</protein>
<accession>A0A423Q2U8</accession>
<dbReference type="InterPro" id="IPR000326">
    <property type="entry name" value="PAP2/HPO"/>
</dbReference>
<dbReference type="Proteomes" id="UP000285123">
    <property type="component" value="Unassembled WGS sequence"/>
</dbReference>
<reference evidence="6 7" key="1">
    <citation type="submission" date="2013-10" db="EMBL/GenBank/DDBJ databases">
        <title>Salinisphaera halophila YIM 95161 Genome Sequencing.</title>
        <authorList>
            <person name="Lai Q."/>
            <person name="Li C."/>
            <person name="Shao Z."/>
        </authorList>
    </citation>
    <scope>NUCLEOTIDE SEQUENCE [LARGE SCALE GENOMIC DNA]</scope>
    <source>
        <strain evidence="6 7">YIM 95161</strain>
    </source>
</reference>
<dbReference type="GO" id="GO:0050380">
    <property type="term" value="F:undecaprenyl-diphosphatase activity"/>
    <property type="evidence" value="ECO:0007669"/>
    <property type="project" value="UniProtKB-EC"/>
</dbReference>
<evidence type="ECO:0000256" key="4">
    <source>
        <dbReference type="SAM" id="Phobius"/>
    </source>
</evidence>
<keyword evidence="4" id="KW-0472">Membrane</keyword>
<feature type="transmembrane region" description="Helical" evidence="4">
    <location>
        <begin position="136"/>
        <end position="161"/>
    </location>
</feature>
<dbReference type="InterPro" id="IPR036938">
    <property type="entry name" value="PAP2/HPO_sf"/>
</dbReference>
<proteinExistence type="predicted"/>
<dbReference type="SUPFAM" id="SSF48317">
    <property type="entry name" value="Acid phosphatase/Vanadium-dependent haloperoxidase"/>
    <property type="match status" value="1"/>
</dbReference>
<feature type="transmembrane region" description="Helical" evidence="4">
    <location>
        <begin position="168"/>
        <end position="190"/>
    </location>
</feature>
<dbReference type="CDD" id="cd03392">
    <property type="entry name" value="PAP2_like_2"/>
    <property type="match status" value="1"/>
</dbReference>
<dbReference type="EC" id="3.6.1.27" evidence="1"/>
<comment type="catalytic activity">
    <reaction evidence="3">
        <text>di-trans,octa-cis-undecaprenyl diphosphate + H2O = di-trans,octa-cis-undecaprenyl phosphate + phosphate + H(+)</text>
        <dbReference type="Rhea" id="RHEA:28094"/>
        <dbReference type="ChEBI" id="CHEBI:15377"/>
        <dbReference type="ChEBI" id="CHEBI:15378"/>
        <dbReference type="ChEBI" id="CHEBI:43474"/>
        <dbReference type="ChEBI" id="CHEBI:58405"/>
        <dbReference type="ChEBI" id="CHEBI:60392"/>
        <dbReference type="EC" id="3.6.1.27"/>
    </reaction>
</comment>
<dbReference type="AlphaFoldDB" id="A0A423Q2U8"/>
<feature type="domain" description="Phosphatidic acid phosphatase type 2/haloperoxidase" evidence="5">
    <location>
        <begin position="169"/>
        <end position="281"/>
    </location>
</feature>
<name>A0A423Q2U8_9GAMM</name>
<evidence type="ECO:0000256" key="3">
    <source>
        <dbReference type="ARBA" id="ARBA00047594"/>
    </source>
</evidence>
<dbReference type="SMART" id="SM00014">
    <property type="entry name" value="acidPPc"/>
    <property type="match status" value="1"/>
</dbReference>
<feature type="transmembrane region" description="Helical" evidence="4">
    <location>
        <begin position="240"/>
        <end position="260"/>
    </location>
</feature>